<reference evidence="12 13" key="1">
    <citation type="submission" date="2016-03" db="EMBL/GenBank/DDBJ databases">
        <authorList>
            <person name="Devillers H."/>
        </authorList>
    </citation>
    <scope>NUCLEOTIDE SEQUENCE [LARGE SCALE GENOMIC DNA]</scope>
    <source>
        <strain evidence="12">CBS 11717</strain>
    </source>
</reference>
<dbReference type="PANTHER" id="PTHR13466">
    <property type="entry name" value="TEX2 PROTEIN-RELATED"/>
    <property type="match status" value="1"/>
</dbReference>
<name>A0A1G4JDP0_9SACH</name>
<evidence type="ECO:0000259" key="11">
    <source>
        <dbReference type="PROSITE" id="PS51847"/>
    </source>
</evidence>
<comment type="subcellular location">
    <subcellularLocation>
        <location evidence="1">Endoplasmic reticulum membrane</location>
    </subcellularLocation>
</comment>
<keyword evidence="3 10" id="KW-0812">Transmembrane</keyword>
<feature type="compositionally biased region" description="Polar residues" evidence="9">
    <location>
        <begin position="623"/>
        <end position="639"/>
    </location>
</feature>
<feature type="compositionally biased region" description="Basic and acidic residues" evidence="9">
    <location>
        <begin position="748"/>
        <end position="763"/>
    </location>
</feature>
<dbReference type="OrthoDB" id="26740at2759"/>
<feature type="region of interest" description="Disordered" evidence="9">
    <location>
        <begin position="518"/>
        <end position="592"/>
    </location>
</feature>
<feature type="compositionally biased region" description="Polar residues" evidence="9">
    <location>
        <begin position="573"/>
        <end position="590"/>
    </location>
</feature>
<sequence>MISVSLFLFIYLLGGVTFPALIAWALFRVAPNERDPRGQGRARARLREAELMVRDIREDFKAGDFEEQQGVDVQKRGLVTMTTKYHYHHSEIAALQEPDEDLPTRDQLKKRHNFYGVIKHGNLFLYKDEATDSGLCHVIVLKETFVTLWPRNSHRESPEGSLFTKEKCIAIFKAAKVNLDENNDLTFDTGRPDGTSGVASHLDEFFLYIPNNVEKEDWYFALVRASKVSAPRSGINCLLDPNVSAQTEHINTRDMLALIQTLNSTEAQLGAKWLNALIGRLFIGLQQTESLSNLLRVRLAKKLAKINKPGFLDDFTIESVDVGNAAPFITQPHLKDIAASGLLKIGFNILYQGGMSLIVSTKANINLSSRFKTREVRVQLSVTVRRISGPVVVLVKPPPSDRIWYAFETEPVLDLDVEPVLSTKQISYNVVTNAIKSKFREAIRESLVLPFMDDIPFYETADEFYRGGIWKHSKAGNDTKKSPENLRDLNYETNNSLGVQDLENQSSSSKYDLVDDIQSQESSDAASATHESLSNDRLLKTESGESTIKERTLKKVDTLKSMLKPRGDHSDGENSLNSTEHQAASNSNAPTKLGEIIKEDAVSSKKYLNAGIKKFGKWYKDTLSSPEQSDTSNIESVSQPVLPEMISNRRTVLKKKGREPEKGELTAERRSSSAAEMFANKTKTNSTPPSSNNEASFHPYANNAVNLGPTSPNFQSHTKNRKTSGTFTESIDQPQGLGISSCGNEVMKQGEARLEQSIDRPAREAPMTLQELNKRRPVPPIPLTTNEATKSNSESIEND</sequence>
<organism evidence="12 13">
    <name type="scientific">Lachancea mirantina</name>
    <dbReference type="NCBI Taxonomy" id="1230905"/>
    <lineage>
        <taxon>Eukaryota</taxon>
        <taxon>Fungi</taxon>
        <taxon>Dikarya</taxon>
        <taxon>Ascomycota</taxon>
        <taxon>Saccharomycotina</taxon>
        <taxon>Saccharomycetes</taxon>
        <taxon>Saccharomycetales</taxon>
        <taxon>Saccharomycetaceae</taxon>
        <taxon>Lachancea</taxon>
    </lineage>
</organism>
<evidence type="ECO:0000256" key="2">
    <source>
        <dbReference type="ARBA" id="ARBA00022448"/>
    </source>
</evidence>
<evidence type="ECO:0000313" key="12">
    <source>
        <dbReference type="EMBL" id="SCU88322.1"/>
    </source>
</evidence>
<evidence type="ECO:0000256" key="4">
    <source>
        <dbReference type="ARBA" id="ARBA00022824"/>
    </source>
</evidence>
<dbReference type="InterPro" id="IPR019411">
    <property type="entry name" value="MMM1_dom"/>
</dbReference>
<evidence type="ECO:0000256" key="10">
    <source>
        <dbReference type="SAM" id="Phobius"/>
    </source>
</evidence>
<proteinExistence type="predicted"/>
<gene>
    <name evidence="12" type="ORF">LAMI_0D09648G</name>
</gene>
<keyword evidence="6" id="KW-0445">Lipid transport</keyword>
<dbReference type="GO" id="GO:0015914">
    <property type="term" value="P:phospholipid transport"/>
    <property type="evidence" value="ECO:0007669"/>
    <property type="project" value="TreeGrafter"/>
</dbReference>
<feature type="compositionally biased region" description="Polar residues" evidence="9">
    <location>
        <begin position="518"/>
        <end position="532"/>
    </location>
</feature>
<dbReference type="Pfam" id="PF10296">
    <property type="entry name" value="MMM1"/>
    <property type="match status" value="1"/>
</dbReference>
<evidence type="ECO:0000256" key="1">
    <source>
        <dbReference type="ARBA" id="ARBA00004586"/>
    </source>
</evidence>
<dbReference type="GO" id="GO:0008289">
    <property type="term" value="F:lipid binding"/>
    <property type="evidence" value="ECO:0007669"/>
    <property type="project" value="UniProtKB-KW"/>
</dbReference>
<dbReference type="GO" id="GO:0005789">
    <property type="term" value="C:endoplasmic reticulum membrane"/>
    <property type="evidence" value="ECO:0007669"/>
    <property type="project" value="UniProtKB-SubCell"/>
</dbReference>
<dbReference type="AlphaFoldDB" id="A0A1G4JDP0"/>
<feature type="compositionally biased region" description="Polar residues" evidence="9">
    <location>
        <begin position="703"/>
        <end position="733"/>
    </location>
</feature>
<keyword evidence="13" id="KW-1185">Reference proteome</keyword>
<dbReference type="CDD" id="cd21675">
    <property type="entry name" value="SMP_TEX2"/>
    <property type="match status" value="1"/>
</dbReference>
<dbReference type="GO" id="GO:1990456">
    <property type="term" value="P:mitochondrion-endoplasmic reticulum membrane tethering"/>
    <property type="evidence" value="ECO:0007669"/>
    <property type="project" value="TreeGrafter"/>
</dbReference>
<evidence type="ECO:0000256" key="3">
    <source>
        <dbReference type="ARBA" id="ARBA00022692"/>
    </source>
</evidence>
<dbReference type="InterPro" id="IPR031468">
    <property type="entry name" value="SMP_LBD"/>
</dbReference>
<dbReference type="STRING" id="1230905.A0A1G4JDP0"/>
<feature type="transmembrane region" description="Helical" evidence="10">
    <location>
        <begin position="6"/>
        <end position="27"/>
    </location>
</feature>
<keyword evidence="5 10" id="KW-1133">Transmembrane helix</keyword>
<dbReference type="EMBL" id="LT598463">
    <property type="protein sequence ID" value="SCU88322.1"/>
    <property type="molecule type" value="Genomic_DNA"/>
</dbReference>
<evidence type="ECO:0000256" key="6">
    <source>
        <dbReference type="ARBA" id="ARBA00023055"/>
    </source>
</evidence>
<evidence type="ECO:0000256" key="7">
    <source>
        <dbReference type="ARBA" id="ARBA00023121"/>
    </source>
</evidence>
<dbReference type="PANTHER" id="PTHR13466:SF19">
    <property type="entry name" value="NUCLEUS-VACUOLE JUNCTION PROTEIN 2"/>
    <property type="match status" value="1"/>
</dbReference>
<feature type="compositionally biased region" description="Polar residues" evidence="9">
    <location>
        <begin position="783"/>
        <end position="799"/>
    </location>
</feature>
<dbReference type="GO" id="GO:0032865">
    <property type="term" value="C:ERMES complex"/>
    <property type="evidence" value="ECO:0007669"/>
    <property type="project" value="TreeGrafter"/>
</dbReference>
<dbReference type="PROSITE" id="PS51847">
    <property type="entry name" value="SMP"/>
    <property type="match status" value="1"/>
</dbReference>
<feature type="compositionally biased region" description="Polar residues" evidence="9">
    <location>
        <begin position="681"/>
        <end position="695"/>
    </location>
</feature>
<feature type="domain" description="SMP-LTD" evidence="11">
    <location>
        <begin position="267"/>
        <end position="458"/>
    </location>
</feature>
<keyword evidence="7" id="KW-0446">Lipid-binding</keyword>
<feature type="compositionally biased region" description="Basic and acidic residues" evidence="9">
    <location>
        <begin position="658"/>
        <end position="671"/>
    </location>
</feature>
<evidence type="ECO:0000256" key="8">
    <source>
        <dbReference type="ARBA" id="ARBA00023136"/>
    </source>
</evidence>
<evidence type="ECO:0000256" key="9">
    <source>
        <dbReference type="SAM" id="MobiDB-lite"/>
    </source>
</evidence>
<keyword evidence="4" id="KW-0256">Endoplasmic reticulum</keyword>
<keyword evidence="8 10" id="KW-0472">Membrane</keyword>
<keyword evidence="2" id="KW-0813">Transport</keyword>
<protein>
    <submittedName>
        <fullName evidence="12">LAMI_0D09648g1_1</fullName>
    </submittedName>
</protein>
<evidence type="ECO:0000256" key="5">
    <source>
        <dbReference type="ARBA" id="ARBA00022989"/>
    </source>
</evidence>
<dbReference type="Proteomes" id="UP000191024">
    <property type="component" value="Chromosome D"/>
</dbReference>
<evidence type="ECO:0000313" key="13">
    <source>
        <dbReference type="Proteomes" id="UP000191024"/>
    </source>
</evidence>
<feature type="region of interest" description="Disordered" evidence="9">
    <location>
        <begin position="623"/>
        <end position="799"/>
    </location>
</feature>
<feature type="compositionally biased region" description="Basic and acidic residues" evidence="9">
    <location>
        <begin position="533"/>
        <end position="558"/>
    </location>
</feature>
<accession>A0A1G4JDP0</accession>